<evidence type="ECO:0000313" key="1">
    <source>
        <dbReference type="EMBL" id="ANF50322.1"/>
    </source>
</evidence>
<organism evidence="1 2">
    <name type="scientific">Chryseobacterium glaciei</name>
    <dbReference type="NCBI Taxonomy" id="1685010"/>
    <lineage>
        <taxon>Bacteria</taxon>
        <taxon>Pseudomonadati</taxon>
        <taxon>Bacteroidota</taxon>
        <taxon>Flavobacteriia</taxon>
        <taxon>Flavobacteriales</taxon>
        <taxon>Weeksellaceae</taxon>
        <taxon>Chryseobacterium group</taxon>
        <taxon>Chryseobacterium</taxon>
    </lineage>
</organism>
<dbReference type="EMBL" id="CP015199">
    <property type="protein sequence ID" value="ANF50322.1"/>
    <property type="molecule type" value="Genomic_DNA"/>
</dbReference>
<dbReference type="RefSeq" id="WP_066753117.1">
    <property type="nucleotide sequence ID" value="NZ_CP015199.1"/>
</dbReference>
<evidence type="ECO:0000313" key="2">
    <source>
        <dbReference type="Proteomes" id="UP000077824"/>
    </source>
</evidence>
<dbReference type="STRING" id="1685010.A0O34_07245"/>
<proteinExistence type="predicted"/>
<dbReference type="Proteomes" id="UP000077824">
    <property type="component" value="Chromosome"/>
</dbReference>
<name>A0A172XU01_9FLAO</name>
<protein>
    <submittedName>
        <fullName evidence="1">Uncharacterized protein</fullName>
    </submittedName>
</protein>
<dbReference type="KEGG" id="chh:A0O34_07245"/>
<reference evidence="1 2" key="1">
    <citation type="submission" date="2016-04" db="EMBL/GenBank/DDBJ databases">
        <title>Complete Genome Sequence of Chryseobacterium sp. IHBB 10212.</title>
        <authorList>
            <person name="Pal M."/>
            <person name="Swarnkar M.K."/>
            <person name="Kaushal K."/>
            <person name="Chhibber S."/>
            <person name="Singh A.K."/>
            <person name="Gulati A."/>
        </authorList>
    </citation>
    <scope>NUCLEOTIDE SEQUENCE [LARGE SCALE GENOMIC DNA]</scope>
    <source>
        <strain evidence="1 2">IHBB 10212</strain>
    </source>
</reference>
<sequence>MAIDKTIKKKVIEDWHLAFPHLSVYSQNKLYKVVGPVIIGLELIKLPRTEEYRPHFVIYPLWKENVQKTLDIPILLREYYNNKRLQFNIPYEKHSLFFEEVVDYISKQTFLSFVGNISLEKLLSVLDDYSRVPPLSAAPNSYLQGVLYQAKLYISLYVSSNAAENILQEIQMINWDLDHFKACGIDINNWILGLQHSIANRSDFLKQIEINKEDKKISKLQTSELIL</sequence>
<accession>A0A172XU01</accession>
<gene>
    <name evidence="1" type="ORF">A0O34_07245</name>
</gene>
<keyword evidence="2" id="KW-1185">Reference proteome</keyword>
<dbReference type="OrthoDB" id="1028464at2"/>
<dbReference type="AlphaFoldDB" id="A0A172XU01"/>